<reference evidence="3" key="1">
    <citation type="submission" date="2022-07" db="EMBL/GenBank/DDBJ databases">
        <authorList>
            <person name="Macas J."/>
            <person name="Novak P."/>
            <person name="Neumann P."/>
        </authorList>
    </citation>
    <scope>NUCLEOTIDE SEQUENCE</scope>
</reference>
<gene>
    <name evidence="3" type="ORF">CEURO_LOCUS22437</name>
</gene>
<dbReference type="InterPro" id="IPR036047">
    <property type="entry name" value="F-box-like_dom_sf"/>
</dbReference>
<dbReference type="InterPro" id="IPR032675">
    <property type="entry name" value="LRR_dom_sf"/>
</dbReference>
<dbReference type="Pfam" id="PF24758">
    <property type="entry name" value="LRR_At5g56370"/>
    <property type="match status" value="1"/>
</dbReference>
<dbReference type="SUPFAM" id="SSF81383">
    <property type="entry name" value="F-box domain"/>
    <property type="match status" value="1"/>
</dbReference>
<dbReference type="OrthoDB" id="1722980at2759"/>
<dbReference type="EMBL" id="CAMAPE010000080">
    <property type="protein sequence ID" value="CAH9119677.1"/>
    <property type="molecule type" value="Genomic_DNA"/>
</dbReference>
<dbReference type="InterPro" id="IPR053772">
    <property type="entry name" value="At1g61320/At1g61330-like"/>
</dbReference>
<comment type="caution">
    <text evidence="3">The sequence shown here is derived from an EMBL/GenBank/DDBJ whole genome shotgun (WGS) entry which is preliminary data.</text>
</comment>
<dbReference type="Pfam" id="PF00646">
    <property type="entry name" value="F-box"/>
    <property type="match status" value="1"/>
</dbReference>
<feature type="domain" description="F-box" evidence="1">
    <location>
        <begin position="7"/>
        <end position="44"/>
    </location>
</feature>
<accession>A0A9P1ENC5</accession>
<evidence type="ECO:0000259" key="2">
    <source>
        <dbReference type="Pfam" id="PF24758"/>
    </source>
</evidence>
<organism evidence="3 4">
    <name type="scientific">Cuscuta europaea</name>
    <name type="common">European dodder</name>
    <dbReference type="NCBI Taxonomy" id="41803"/>
    <lineage>
        <taxon>Eukaryota</taxon>
        <taxon>Viridiplantae</taxon>
        <taxon>Streptophyta</taxon>
        <taxon>Embryophyta</taxon>
        <taxon>Tracheophyta</taxon>
        <taxon>Spermatophyta</taxon>
        <taxon>Magnoliopsida</taxon>
        <taxon>eudicotyledons</taxon>
        <taxon>Gunneridae</taxon>
        <taxon>Pentapetalae</taxon>
        <taxon>asterids</taxon>
        <taxon>lamiids</taxon>
        <taxon>Solanales</taxon>
        <taxon>Convolvulaceae</taxon>
        <taxon>Cuscuteae</taxon>
        <taxon>Cuscuta</taxon>
        <taxon>Cuscuta subgen. Cuscuta</taxon>
    </lineage>
</organism>
<protein>
    <recommendedName>
        <fullName evidence="5">F-box domain-containing protein</fullName>
    </recommendedName>
</protein>
<name>A0A9P1ENC5_CUSEU</name>
<dbReference type="Gene3D" id="3.80.10.10">
    <property type="entry name" value="Ribonuclease Inhibitor"/>
    <property type="match status" value="1"/>
</dbReference>
<dbReference type="SUPFAM" id="SSF52047">
    <property type="entry name" value="RNI-like"/>
    <property type="match status" value="1"/>
</dbReference>
<dbReference type="AlphaFoldDB" id="A0A9P1ENC5"/>
<dbReference type="PANTHER" id="PTHR34145:SF28">
    <property type="entry name" value="F-BOX DOMAIN-CONTAINING PROTEIN"/>
    <property type="match status" value="1"/>
</dbReference>
<dbReference type="InterPro" id="IPR001810">
    <property type="entry name" value="F-box_dom"/>
</dbReference>
<evidence type="ECO:0008006" key="5">
    <source>
        <dbReference type="Google" id="ProtNLM"/>
    </source>
</evidence>
<dbReference type="Proteomes" id="UP001152484">
    <property type="component" value="Unassembled WGS sequence"/>
</dbReference>
<proteinExistence type="predicted"/>
<dbReference type="Gene3D" id="1.20.1280.50">
    <property type="match status" value="1"/>
</dbReference>
<feature type="domain" description="F-box/LRR-repeat protein 15/At3g58940/PEG3-like LRR" evidence="2">
    <location>
        <begin position="111"/>
        <end position="221"/>
    </location>
</feature>
<dbReference type="InterPro" id="IPR055411">
    <property type="entry name" value="LRR_FXL15/At3g58940/PEG3-like"/>
</dbReference>
<evidence type="ECO:0000313" key="3">
    <source>
        <dbReference type="EMBL" id="CAH9119677.1"/>
    </source>
</evidence>
<evidence type="ECO:0000313" key="4">
    <source>
        <dbReference type="Proteomes" id="UP001152484"/>
    </source>
</evidence>
<dbReference type="PANTHER" id="PTHR34145">
    <property type="entry name" value="OS02G0105600 PROTEIN"/>
    <property type="match status" value="1"/>
</dbReference>
<evidence type="ECO:0000259" key="1">
    <source>
        <dbReference type="Pfam" id="PF00646"/>
    </source>
</evidence>
<keyword evidence="4" id="KW-1185">Reference proteome</keyword>
<sequence length="406" mass="47419">MASRDRISQLPEDILDHILGLLSIQQVAKTAVLSTVWRDLWTTLTQLCFDYDFFEYFDKKYRRDSKYVRKSSGLYVITKVLLQHKGTIRKCVIHLSHAGILTLRSRSFDFDQWLHLLTFKRVEELHLSFEDKAYKLPNFIFSCSTLKNLHLEAFSIEPLNLPRTLLPNLTSLYFVDVDFGPTNVSNYVVDVPMLENLSFRGCENILHLKITARKLCSLAINGLCSEVDKSLRLNLDFKSICTLELDNWSLQYILAESATKGRQLQPHTLNVELLILSGFRFQRDVETSSFVRLLCICPMLCQLEISFWGIEDNTYKPLDATSKRLKKLRTVVRTYNRLLVLKLCSFRGLRSQMHFIKEMLACLPSLERVIFIFHYMYDDDDSYKKHEIMEEVLCFPRASTKAKMVY</sequence>